<gene>
    <name evidence="2" type="ORF">LCGC14_1116130</name>
</gene>
<reference evidence="2" key="1">
    <citation type="journal article" date="2015" name="Nature">
        <title>Complex archaea that bridge the gap between prokaryotes and eukaryotes.</title>
        <authorList>
            <person name="Spang A."/>
            <person name="Saw J.H."/>
            <person name="Jorgensen S.L."/>
            <person name="Zaremba-Niedzwiedzka K."/>
            <person name="Martijn J."/>
            <person name="Lind A.E."/>
            <person name="van Eijk R."/>
            <person name="Schleper C."/>
            <person name="Guy L."/>
            <person name="Ettema T.J."/>
        </authorList>
    </citation>
    <scope>NUCLEOTIDE SEQUENCE</scope>
</reference>
<feature type="non-terminal residue" evidence="2">
    <location>
        <position position="246"/>
    </location>
</feature>
<keyword evidence="1" id="KW-0175">Coiled coil</keyword>
<sequence length="246" mass="29315">MIFYSYPPHQVGEEISDRLYDVMTQQNEEEFFIHSFEDFKFLNYYFQIPSDWARGSKEMLMVSIIIYQQISPEIERIIASLCRKFIEVMRSNKVIYTGFYINDLRNYDETDKDRIKKNERLIKDWISELYWKTVEETRKKSEEQKLTQLESDRHIFESLEEMSRELELISKEIESSEGSVKTNPNLKASISNLKNIIDGLNEGFIEKMTALDFEEEDGLLLTNNELDIDIQKRKKELLKVLEDEVS</sequence>
<dbReference type="AlphaFoldDB" id="A0A0F9MA29"/>
<proteinExistence type="predicted"/>
<organism evidence="2">
    <name type="scientific">marine sediment metagenome</name>
    <dbReference type="NCBI Taxonomy" id="412755"/>
    <lineage>
        <taxon>unclassified sequences</taxon>
        <taxon>metagenomes</taxon>
        <taxon>ecological metagenomes</taxon>
    </lineage>
</organism>
<comment type="caution">
    <text evidence="2">The sequence shown here is derived from an EMBL/GenBank/DDBJ whole genome shotgun (WGS) entry which is preliminary data.</text>
</comment>
<feature type="coiled-coil region" evidence="1">
    <location>
        <begin position="132"/>
        <end position="179"/>
    </location>
</feature>
<evidence type="ECO:0000256" key="1">
    <source>
        <dbReference type="SAM" id="Coils"/>
    </source>
</evidence>
<dbReference type="EMBL" id="LAZR01005130">
    <property type="protein sequence ID" value="KKN02589.1"/>
    <property type="molecule type" value="Genomic_DNA"/>
</dbReference>
<evidence type="ECO:0000313" key="2">
    <source>
        <dbReference type="EMBL" id="KKN02589.1"/>
    </source>
</evidence>
<protein>
    <submittedName>
        <fullName evidence="2">Uncharacterized protein</fullName>
    </submittedName>
</protein>
<name>A0A0F9MA29_9ZZZZ</name>
<accession>A0A0F9MA29</accession>